<dbReference type="Pfam" id="PF03704">
    <property type="entry name" value="BTAD"/>
    <property type="match status" value="1"/>
</dbReference>
<proteinExistence type="inferred from homology"/>
<keyword evidence="3 5" id="KW-0238">DNA-binding</keyword>
<dbReference type="PRINTS" id="PR00364">
    <property type="entry name" value="DISEASERSIST"/>
</dbReference>
<dbReference type="EMBL" id="BOPG01000064">
    <property type="protein sequence ID" value="GIJ61280.1"/>
    <property type="molecule type" value="Genomic_DNA"/>
</dbReference>
<keyword evidence="2" id="KW-0805">Transcription regulation</keyword>
<evidence type="ECO:0000313" key="7">
    <source>
        <dbReference type="EMBL" id="GIJ61280.1"/>
    </source>
</evidence>
<gene>
    <name evidence="7" type="ORF">Vau01_087960</name>
</gene>
<dbReference type="SUPFAM" id="SSF48452">
    <property type="entry name" value="TPR-like"/>
    <property type="match status" value="2"/>
</dbReference>
<dbReference type="InterPro" id="IPR016032">
    <property type="entry name" value="Sig_transdc_resp-reg_C-effctor"/>
</dbReference>
<comment type="caution">
    <text evidence="7">The sequence shown here is derived from an EMBL/GenBank/DDBJ whole genome shotgun (WGS) entry which is preliminary data.</text>
</comment>
<dbReference type="GO" id="GO:0006355">
    <property type="term" value="P:regulation of DNA-templated transcription"/>
    <property type="evidence" value="ECO:0007669"/>
    <property type="project" value="InterPro"/>
</dbReference>
<dbReference type="AlphaFoldDB" id="A0A8J3ZGQ0"/>
<reference evidence="7" key="1">
    <citation type="submission" date="2021-01" db="EMBL/GenBank/DDBJ databases">
        <title>Whole genome shotgun sequence of Virgisporangium aurantiacum NBRC 16421.</title>
        <authorList>
            <person name="Komaki H."/>
            <person name="Tamura T."/>
        </authorList>
    </citation>
    <scope>NUCLEOTIDE SEQUENCE</scope>
    <source>
        <strain evidence="7">NBRC 16421</strain>
    </source>
</reference>
<evidence type="ECO:0000256" key="5">
    <source>
        <dbReference type="PROSITE-ProRule" id="PRU01091"/>
    </source>
</evidence>
<dbReference type="InterPro" id="IPR005158">
    <property type="entry name" value="BTAD"/>
</dbReference>
<dbReference type="InterPro" id="IPR011990">
    <property type="entry name" value="TPR-like_helical_dom_sf"/>
</dbReference>
<dbReference type="GO" id="GO:0000160">
    <property type="term" value="P:phosphorelay signal transduction system"/>
    <property type="evidence" value="ECO:0007669"/>
    <property type="project" value="InterPro"/>
</dbReference>
<feature type="DNA-binding region" description="OmpR/PhoB-type" evidence="5">
    <location>
        <begin position="1"/>
        <end position="101"/>
    </location>
</feature>
<evidence type="ECO:0000313" key="8">
    <source>
        <dbReference type="Proteomes" id="UP000612585"/>
    </source>
</evidence>
<dbReference type="RefSeq" id="WP_204006100.1">
    <property type="nucleotide sequence ID" value="NZ_BOPG01000064.1"/>
</dbReference>
<evidence type="ECO:0000256" key="3">
    <source>
        <dbReference type="ARBA" id="ARBA00023125"/>
    </source>
</evidence>
<dbReference type="InterPro" id="IPR036388">
    <property type="entry name" value="WH-like_DNA-bd_sf"/>
</dbReference>
<dbReference type="Pfam" id="PF13424">
    <property type="entry name" value="TPR_12"/>
    <property type="match status" value="3"/>
</dbReference>
<dbReference type="InterPro" id="IPR027417">
    <property type="entry name" value="P-loop_NTPase"/>
</dbReference>
<feature type="domain" description="OmpR/PhoB-type" evidence="6">
    <location>
        <begin position="1"/>
        <end position="101"/>
    </location>
</feature>
<dbReference type="PANTHER" id="PTHR35807:SF1">
    <property type="entry name" value="TRANSCRIPTIONAL REGULATOR REDD"/>
    <property type="match status" value="1"/>
</dbReference>
<dbReference type="SUPFAM" id="SSF52540">
    <property type="entry name" value="P-loop containing nucleoside triphosphate hydrolases"/>
    <property type="match status" value="1"/>
</dbReference>
<dbReference type="Gene3D" id="1.25.40.10">
    <property type="entry name" value="Tetratricopeptide repeat domain"/>
    <property type="match status" value="2"/>
</dbReference>
<evidence type="ECO:0000256" key="1">
    <source>
        <dbReference type="ARBA" id="ARBA00005820"/>
    </source>
</evidence>
<evidence type="ECO:0000259" key="6">
    <source>
        <dbReference type="PROSITE" id="PS51755"/>
    </source>
</evidence>
<dbReference type="SUPFAM" id="SSF46894">
    <property type="entry name" value="C-terminal effector domain of the bipartite response regulators"/>
    <property type="match status" value="1"/>
</dbReference>
<dbReference type="Gene3D" id="3.40.50.300">
    <property type="entry name" value="P-loop containing nucleotide triphosphate hydrolases"/>
    <property type="match status" value="1"/>
</dbReference>
<accession>A0A8J3ZGQ0</accession>
<dbReference type="SMART" id="SM00028">
    <property type="entry name" value="TPR"/>
    <property type="match status" value="5"/>
</dbReference>
<dbReference type="SMART" id="SM01043">
    <property type="entry name" value="BTAD"/>
    <property type="match status" value="1"/>
</dbReference>
<dbReference type="GO" id="GO:0003677">
    <property type="term" value="F:DNA binding"/>
    <property type="evidence" value="ECO:0007669"/>
    <property type="project" value="UniProtKB-UniRule"/>
</dbReference>
<evidence type="ECO:0000256" key="2">
    <source>
        <dbReference type="ARBA" id="ARBA00023015"/>
    </source>
</evidence>
<dbReference type="InterPro" id="IPR019734">
    <property type="entry name" value="TPR_rpt"/>
</dbReference>
<dbReference type="PANTHER" id="PTHR35807">
    <property type="entry name" value="TRANSCRIPTIONAL REGULATOR REDD-RELATED"/>
    <property type="match status" value="1"/>
</dbReference>
<protein>
    <submittedName>
        <fullName evidence="7">SARP family transcriptional regulator</fullName>
    </submittedName>
</protein>
<keyword evidence="4" id="KW-0804">Transcription</keyword>
<dbReference type="InterPro" id="IPR051677">
    <property type="entry name" value="AfsR-DnrI-RedD_regulator"/>
</dbReference>
<keyword evidence="8" id="KW-1185">Reference proteome</keyword>
<organism evidence="7 8">
    <name type="scientific">Virgisporangium aurantiacum</name>
    <dbReference type="NCBI Taxonomy" id="175570"/>
    <lineage>
        <taxon>Bacteria</taxon>
        <taxon>Bacillati</taxon>
        <taxon>Actinomycetota</taxon>
        <taxon>Actinomycetes</taxon>
        <taxon>Micromonosporales</taxon>
        <taxon>Micromonosporaceae</taxon>
        <taxon>Virgisporangium</taxon>
    </lineage>
</organism>
<evidence type="ECO:0000256" key="4">
    <source>
        <dbReference type="ARBA" id="ARBA00023163"/>
    </source>
</evidence>
<dbReference type="CDD" id="cd15831">
    <property type="entry name" value="BTAD"/>
    <property type="match status" value="1"/>
</dbReference>
<name>A0A8J3ZGQ0_9ACTN</name>
<dbReference type="PROSITE" id="PS51755">
    <property type="entry name" value="OMPR_PHOB"/>
    <property type="match status" value="1"/>
</dbReference>
<dbReference type="Proteomes" id="UP000612585">
    <property type="component" value="Unassembled WGS sequence"/>
</dbReference>
<dbReference type="InterPro" id="IPR001867">
    <property type="entry name" value="OmpR/PhoB-type_DNA-bd"/>
</dbReference>
<comment type="similarity">
    <text evidence="1">Belongs to the AfsR/DnrI/RedD regulatory family.</text>
</comment>
<sequence length="937" mass="100064">MSVLAGLPVEVRILGPVQVIVEDRTVDLGPPKRRLLLALLALECGSAVPLDRLIDLCWERPPSSARGVVFAHMSRLRKALAGAARHGVEVVSNGSAYTLRADPSAVDARRFRQLVTDAAAVDDAATRARMLGAALDLWRGQPLEGLALGAAAQRLCVGLDELRLAATEDRIAADLAAGAHHRLVPELSDLVARHPLREPLAGHLMLALYRAGNQTGALETYRRIRTDLADRLGLDPGPALTGLHQAILRRDPSLDLTARGDTTTRPVPAQLPPAPAGFSGRRAAIADLDRISADAAGGPGLVAVWGAPGVGKTTLALHWAHRAADRYPDGQLHVDLRGFGPDATPMAAAEALRGFLDAFGVAPQAVPAGLTARTGLYRSLLAGRRVLVILDNAAASDQVRPLLPASPGSFVVVTSRNKLTGLVAVDGARPVALARPDATDARQMLAARVGVDTLREAPRAASEVVAACARLPLAIGIAAARLAVDPDLSLPALARELETERTRLDVLDGGEPATRLRAVFSWSYRRLDDDAARVFRLMSLYPGAVVTLPAAASLAGYPVERTRAALAGLTGAHLVEGHGPERYSCHDLLRAYGAELAEQTDPADERAAACRRLYEHQLHSAFAADRLLNPGREPIAPAPAGTGVTPADFATTADALAWFGLETPALLRSLRTAGDDRFTFELAWTLADVLEWQGRWLDLAGCAALALAALRRLGDRTEQARTLRIVAQAYLRLGRYADAETRMREALDVSVELGDVVGVAHAHHSTVMLLSEQGRHADALPHAREALRRYRAVGHRLGQGRALNAIAWCTAVLGDHRAAIDLCEEALAAARESEDQYGEAAIWDTLGFAHQHLGDLHRAIEAGERALATYVRIEDRFNEAHVLAHLGDVRARLGEHDRARAAWETSAAILDRLDPAGARRVHARLRADVARPGGQVA</sequence>
<dbReference type="Gene3D" id="1.10.10.10">
    <property type="entry name" value="Winged helix-like DNA-binding domain superfamily/Winged helix DNA-binding domain"/>
    <property type="match status" value="1"/>
</dbReference>
<dbReference type="SMART" id="SM00862">
    <property type="entry name" value="Trans_reg_C"/>
    <property type="match status" value="1"/>
</dbReference>